<gene>
    <name evidence="10" type="ORF">F3Y22_tig00110156pilonHSYRG00550</name>
</gene>
<dbReference type="GO" id="GO:0003700">
    <property type="term" value="F:DNA-binding transcription factor activity"/>
    <property type="evidence" value="ECO:0007669"/>
    <property type="project" value="InterPro"/>
</dbReference>
<comment type="similarity">
    <text evidence="7">Belongs to the AP2/ERF transcription factor family. ERF subfamily.</text>
</comment>
<dbReference type="PANTHER" id="PTHR31677">
    <property type="entry name" value="AP2 DOMAIN CLASS TRANSCRIPTION FACTOR"/>
    <property type="match status" value="1"/>
</dbReference>
<protein>
    <submittedName>
        <fullName evidence="10">ERF086 protein</fullName>
    </submittedName>
</protein>
<keyword evidence="4" id="KW-0238">DNA-binding</keyword>
<evidence type="ECO:0000256" key="4">
    <source>
        <dbReference type="ARBA" id="ARBA00023125"/>
    </source>
</evidence>
<dbReference type="Gene3D" id="3.30.730.10">
    <property type="entry name" value="AP2/ERF domain"/>
    <property type="match status" value="1"/>
</dbReference>
<evidence type="ECO:0000256" key="3">
    <source>
        <dbReference type="ARBA" id="ARBA00023015"/>
    </source>
</evidence>
<feature type="domain" description="AP2/ERF" evidence="9">
    <location>
        <begin position="30"/>
        <end position="87"/>
    </location>
</feature>
<evidence type="ECO:0000256" key="5">
    <source>
        <dbReference type="ARBA" id="ARBA00023163"/>
    </source>
</evidence>
<dbReference type="FunFam" id="3.30.730.10:FF:000001">
    <property type="entry name" value="Ethylene-responsive transcription factor 2"/>
    <property type="match status" value="1"/>
</dbReference>
<dbReference type="EMBL" id="VEPZ02000855">
    <property type="protein sequence ID" value="KAE8716195.1"/>
    <property type="molecule type" value="Genomic_DNA"/>
</dbReference>
<evidence type="ECO:0000256" key="2">
    <source>
        <dbReference type="ARBA" id="ARBA00022745"/>
    </source>
</evidence>
<name>A0A6A3BIV9_HIBSY</name>
<dbReference type="PROSITE" id="PS51032">
    <property type="entry name" value="AP2_ERF"/>
    <property type="match status" value="1"/>
</dbReference>
<dbReference type="SUPFAM" id="SSF54171">
    <property type="entry name" value="DNA-binding domain"/>
    <property type="match status" value="1"/>
</dbReference>
<evidence type="ECO:0000256" key="8">
    <source>
        <dbReference type="SAM" id="MobiDB-lite"/>
    </source>
</evidence>
<dbReference type="PANTHER" id="PTHR31677:SF264">
    <property type="entry name" value="ETHYLENE-RESPONSIVE TRANSCRIPTION FACTOR LEP"/>
    <property type="match status" value="1"/>
</dbReference>
<evidence type="ECO:0000259" key="9">
    <source>
        <dbReference type="PROSITE" id="PS51032"/>
    </source>
</evidence>
<evidence type="ECO:0000256" key="6">
    <source>
        <dbReference type="ARBA" id="ARBA00023242"/>
    </source>
</evidence>
<keyword evidence="2" id="KW-0936">Ethylene signaling pathway</keyword>
<dbReference type="AlphaFoldDB" id="A0A6A3BIV9"/>
<dbReference type="Proteomes" id="UP000436088">
    <property type="component" value="Unassembled WGS sequence"/>
</dbReference>
<evidence type="ECO:0000256" key="7">
    <source>
        <dbReference type="ARBA" id="ARBA00024343"/>
    </source>
</evidence>
<keyword evidence="5" id="KW-0804">Transcription</keyword>
<dbReference type="InterPro" id="IPR036955">
    <property type="entry name" value="AP2/ERF_dom_sf"/>
</dbReference>
<accession>A0A6A3BIV9</accession>
<sequence length="259" mass="28662">MDFNSSEPSYSKRKQRKQQQQYQQPQEEMRYLGVRRRPWGRYAAEIRDPSTKQRHWLGTFDTAEDAALAYDRASRSMGGPKARTNFVYSDMPVGSSVTNIISPDDSSLHHMSILPDAGQNPVLFNQDPFDVSQFCSGLPAESDAVESYRPITGLMDAGNGGSLQFRDDSELPPLPPDVSSNCYGYGSGSDMGYGAWNNTGLFELSDQTANGFDSGVNLGFNSYELEQQNHSSLYGTMPSVPDSVPDAFDFSPSSGYFFQ</sequence>
<proteinExistence type="inferred from homology"/>
<keyword evidence="11" id="KW-1185">Reference proteome</keyword>
<dbReference type="OrthoDB" id="780830at2759"/>
<evidence type="ECO:0000313" key="10">
    <source>
        <dbReference type="EMBL" id="KAE8716195.1"/>
    </source>
</evidence>
<comment type="caution">
    <text evidence="10">The sequence shown here is derived from an EMBL/GenBank/DDBJ whole genome shotgun (WGS) entry which is preliminary data.</text>
</comment>
<reference evidence="10" key="1">
    <citation type="submission" date="2019-09" db="EMBL/GenBank/DDBJ databases">
        <title>Draft genome information of white flower Hibiscus syriacus.</title>
        <authorList>
            <person name="Kim Y.-M."/>
        </authorList>
    </citation>
    <scope>NUCLEOTIDE SEQUENCE [LARGE SCALE GENOMIC DNA]</scope>
    <source>
        <strain evidence="10">YM2019G1</strain>
    </source>
</reference>
<dbReference type="GO" id="GO:0005634">
    <property type="term" value="C:nucleus"/>
    <property type="evidence" value="ECO:0007669"/>
    <property type="project" value="UniProtKB-SubCell"/>
</dbReference>
<organism evidence="10 11">
    <name type="scientific">Hibiscus syriacus</name>
    <name type="common">Rose of Sharon</name>
    <dbReference type="NCBI Taxonomy" id="106335"/>
    <lineage>
        <taxon>Eukaryota</taxon>
        <taxon>Viridiplantae</taxon>
        <taxon>Streptophyta</taxon>
        <taxon>Embryophyta</taxon>
        <taxon>Tracheophyta</taxon>
        <taxon>Spermatophyta</taxon>
        <taxon>Magnoliopsida</taxon>
        <taxon>eudicotyledons</taxon>
        <taxon>Gunneridae</taxon>
        <taxon>Pentapetalae</taxon>
        <taxon>rosids</taxon>
        <taxon>malvids</taxon>
        <taxon>Malvales</taxon>
        <taxon>Malvaceae</taxon>
        <taxon>Malvoideae</taxon>
        <taxon>Hibiscus</taxon>
    </lineage>
</organism>
<feature type="region of interest" description="Disordered" evidence="8">
    <location>
        <begin position="1"/>
        <end position="33"/>
    </location>
</feature>
<evidence type="ECO:0000256" key="1">
    <source>
        <dbReference type="ARBA" id="ARBA00004123"/>
    </source>
</evidence>
<keyword evidence="6" id="KW-0539">Nucleus</keyword>
<dbReference type="Pfam" id="PF00847">
    <property type="entry name" value="AP2"/>
    <property type="match status" value="1"/>
</dbReference>
<dbReference type="GO" id="GO:0003677">
    <property type="term" value="F:DNA binding"/>
    <property type="evidence" value="ECO:0007669"/>
    <property type="project" value="UniProtKB-KW"/>
</dbReference>
<dbReference type="GO" id="GO:0009873">
    <property type="term" value="P:ethylene-activated signaling pathway"/>
    <property type="evidence" value="ECO:0007669"/>
    <property type="project" value="UniProtKB-KW"/>
</dbReference>
<comment type="subcellular location">
    <subcellularLocation>
        <location evidence="1">Nucleus</location>
    </subcellularLocation>
</comment>
<dbReference type="InterPro" id="IPR016177">
    <property type="entry name" value="DNA-bd_dom_sf"/>
</dbReference>
<dbReference type="CDD" id="cd00018">
    <property type="entry name" value="AP2"/>
    <property type="match status" value="1"/>
</dbReference>
<dbReference type="PRINTS" id="PR00367">
    <property type="entry name" value="ETHRSPELEMNT"/>
</dbReference>
<dbReference type="SMART" id="SM00380">
    <property type="entry name" value="AP2"/>
    <property type="match status" value="1"/>
</dbReference>
<keyword evidence="3" id="KW-0805">Transcription regulation</keyword>
<dbReference type="InterPro" id="IPR001471">
    <property type="entry name" value="AP2/ERF_dom"/>
</dbReference>
<evidence type="ECO:0000313" key="11">
    <source>
        <dbReference type="Proteomes" id="UP000436088"/>
    </source>
</evidence>